<feature type="compositionally biased region" description="Polar residues" evidence="1">
    <location>
        <begin position="85"/>
        <end position="96"/>
    </location>
</feature>
<comment type="caution">
    <text evidence="3">The sequence shown here is derived from an EMBL/GenBank/DDBJ whole genome shotgun (WGS) entry which is preliminary data.</text>
</comment>
<proteinExistence type="predicted"/>
<evidence type="ECO:0000313" key="4">
    <source>
        <dbReference type="Proteomes" id="UP001283341"/>
    </source>
</evidence>
<feature type="compositionally biased region" description="Basic and acidic residues" evidence="1">
    <location>
        <begin position="107"/>
        <end position="123"/>
    </location>
</feature>
<evidence type="ECO:0000313" key="3">
    <source>
        <dbReference type="EMBL" id="KAK3313024.1"/>
    </source>
</evidence>
<sequence>MGQNLSSKVVVDTSKAVLNSTDRQADIILGIIWILCVYGLGAICRLSLIDNVAARPRLHVGVSRQQQFTEVIRERRRRGHASDQDIMSNRGWSTAALTRDLGTGKMDGQDDSKSPPRPAEEDT</sequence>
<feature type="region of interest" description="Disordered" evidence="1">
    <location>
        <begin position="73"/>
        <end position="123"/>
    </location>
</feature>
<organism evidence="3 4">
    <name type="scientific">Apodospora peruviana</name>
    <dbReference type="NCBI Taxonomy" id="516989"/>
    <lineage>
        <taxon>Eukaryota</taxon>
        <taxon>Fungi</taxon>
        <taxon>Dikarya</taxon>
        <taxon>Ascomycota</taxon>
        <taxon>Pezizomycotina</taxon>
        <taxon>Sordariomycetes</taxon>
        <taxon>Sordariomycetidae</taxon>
        <taxon>Sordariales</taxon>
        <taxon>Lasiosphaeriaceae</taxon>
        <taxon>Apodospora</taxon>
    </lineage>
</organism>
<name>A0AAE0LZW5_9PEZI</name>
<reference evidence="3" key="2">
    <citation type="submission" date="2023-06" db="EMBL/GenBank/DDBJ databases">
        <authorList>
            <consortium name="Lawrence Berkeley National Laboratory"/>
            <person name="Haridas S."/>
            <person name="Hensen N."/>
            <person name="Bonometti L."/>
            <person name="Westerberg I."/>
            <person name="Brannstrom I.O."/>
            <person name="Guillou S."/>
            <person name="Cros-Aarteil S."/>
            <person name="Calhoun S."/>
            <person name="Kuo A."/>
            <person name="Mondo S."/>
            <person name="Pangilinan J."/>
            <person name="Riley R."/>
            <person name="Labutti K."/>
            <person name="Andreopoulos B."/>
            <person name="Lipzen A."/>
            <person name="Chen C."/>
            <person name="Yanf M."/>
            <person name="Daum C."/>
            <person name="Ng V."/>
            <person name="Clum A."/>
            <person name="Steindorff A."/>
            <person name="Ohm R."/>
            <person name="Martin F."/>
            <person name="Silar P."/>
            <person name="Natvig D."/>
            <person name="Lalanne C."/>
            <person name="Gautier V."/>
            <person name="Ament-Velasquez S.L."/>
            <person name="Kruys A."/>
            <person name="Hutchinson M.I."/>
            <person name="Powell A.J."/>
            <person name="Barry K."/>
            <person name="Miller A.N."/>
            <person name="Grigoriev I.V."/>
            <person name="Debuchy R."/>
            <person name="Gladieux P."/>
            <person name="Thoren M.H."/>
            <person name="Johannesson H."/>
        </authorList>
    </citation>
    <scope>NUCLEOTIDE SEQUENCE</scope>
    <source>
        <strain evidence="3">CBS 118394</strain>
    </source>
</reference>
<keyword evidence="2" id="KW-1133">Transmembrane helix</keyword>
<evidence type="ECO:0000256" key="2">
    <source>
        <dbReference type="SAM" id="Phobius"/>
    </source>
</evidence>
<feature type="transmembrane region" description="Helical" evidence="2">
    <location>
        <begin position="27"/>
        <end position="48"/>
    </location>
</feature>
<dbReference type="AlphaFoldDB" id="A0AAE0LZW5"/>
<keyword evidence="2" id="KW-0812">Transmembrane</keyword>
<dbReference type="Proteomes" id="UP001283341">
    <property type="component" value="Unassembled WGS sequence"/>
</dbReference>
<evidence type="ECO:0000256" key="1">
    <source>
        <dbReference type="SAM" id="MobiDB-lite"/>
    </source>
</evidence>
<dbReference type="EMBL" id="JAUEDM010000008">
    <property type="protein sequence ID" value="KAK3313024.1"/>
    <property type="molecule type" value="Genomic_DNA"/>
</dbReference>
<gene>
    <name evidence="3" type="ORF">B0H66DRAFT_608083</name>
</gene>
<protein>
    <submittedName>
        <fullName evidence="3">Uncharacterized protein</fullName>
    </submittedName>
</protein>
<keyword evidence="2" id="KW-0472">Membrane</keyword>
<keyword evidence="4" id="KW-1185">Reference proteome</keyword>
<reference evidence="3" key="1">
    <citation type="journal article" date="2023" name="Mol. Phylogenet. Evol.">
        <title>Genome-scale phylogeny and comparative genomics of the fungal order Sordariales.</title>
        <authorList>
            <person name="Hensen N."/>
            <person name="Bonometti L."/>
            <person name="Westerberg I."/>
            <person name="Brannstrom I.O."/>
            <person name="Guillou S."/>
            <person name="Cros-Aarteil S."/>
            <person name="Calhoun S."/>
            <person name="Haridas S."/>
            <person name="Kuo A."/>
            <person name="Mondo S."/>
            <person name="Pangilinan J."/>
            <person name="Riley R."/>
            <person name="LaButti K."/>
            <person name="Andreopoulos B."/>
            <person name="Lipzen A."/>
            <person name="Chen C."/>
            <person name="Yan M."/>
            <person name="Daum C."/>
            <person name="Ng V."/>
            <person name="Clum A."/>
            <person name="Steindorff A."/>
            <person name="Ohm R.A."/>
            <person name="Martin F."/>
            <person name="Silar P."/>
            <person name="Natvig D.O."/>
            <person name="Lalanne C."/>
            <person name="Gautier V."/>
            <person name="Ament-Velasquez S.L."/>
            <person name="Kruys A."/>
            <person name="Hutchinson M.I."/>
            <person name="Powell A.J."/>
            <person name="Barry K."/>
            <person name="Miller A.N."/>
            <person name="Grigoriev I.V."/>
            <person name="Debuchy R."/>
            <person name="Gladieux P."/>
            <person name="Hiltunen Thoren M."/>
            <person name="Johannesson H."/>
        </authorList>
    </citation>
    <scope>NUCLEOTIDE SEQUENCE</scope>
    <source>
        <strain evidence="3">CBS 118394</strain>
    </source>
</reference>
<accession>A0AAE0LZW5</accession>